<comment type="caution">
    <text evidence="1">The sequence shown here is derived from an EMBL/GenBank/DDBJ whole genome shotgun (WGS) entry which is preliminary data.</text>
</comment>
<dbReference type="Proteomes" id="UP001172684">
    <property type="component" value="Unassembled WGS sequence"/>
</dbReference>
<accession>A0ABQ9NGV8</accession>
<reference evidence="1" key="1">
    <citation type="submission" date="2022-10" db="EMBL/GenBank/DDBJ databases">
        <title>Culturing micro-colonial fungi from biological soil crusts in the Mojave desert and describing Neophaeococcomyces mojavensis, and introducing the new genera and species Taxawa tesnikishii.</title>
        <authorList>
            <person name="Kurbessoian T."/>
            <person name="Stajich J.E."/>
        </authorList>
    </citation>
    <scope>NUCLEOTIDE SEQUENCE</scope>
    <source>
        <strain evidence="1">TK_1</strain>
    </source>
</reference>
<protein>
    <submittedName>
        <fullName evidence="1">DNA-directed RNA polymerase III subunit C1 (Rpo31)</fullName>
        <ecNumber evidence="1">2.7.7.6</ecNumber>
    </submittedName>
</protein>
<keyword evidence="2" id="KW-1185">Reference proteome</keyword>
<dbReference type="GO" id="GO:0000428">
    <property type="term" value="C:DNA-directed RNA polymerase complex"/>
    <property type="evidence" value="ECO:0007669"/>
    <property type="project" value="UniProtKB-KW"/>
</dbReference>
<dbReference type="EMBL" id="JAPDRL010001321">
    <property type="protein sequence ID" value="KAJ9630190.1"/>
    <property type="molecule type" value="Genomic_DNA"/>
</dbReference>
<sequence>MRVDQSTIQKLALDVNMNDIPRAIKRTKGLKLPDDSTIKTFANHFRVYIGDPENATKRSRSVKAKEEEYFVVVQNLKRNIPDV</sequence>
<dbReference type="GO" id="GO:0003899">
    <property type="term" value="F:DNA-directed RNA polymerase activity"/>
    <property type="evidence" value="ECO:0007669"/>
    <property type="project" value="UniProtKB-EC"/>
</dbReference>
<feature type="non-terminal residue" evidence="1">
    <location>
        <position position="83"/>
    </location>
</feature>
<evidence type="ECO:0000313" key="1">
    <source>
        <dbReference type="EMBL" id="KAJ9630190.1"/>
    </source>
</evidence>
<keyword evidence="1" id="KW-0240">DNA-directed RNA polymerase</keyword>
<keyword evidence="1" id="KW-0808">Transferase</keyword>
<name>A0ABQ9NGV8_9PEZI</name>
<evidence type="ECO:0000313" key="2">
    <source>
        <dbReference type="Proteomes" id="UP001172684"/>
    </source>
</evidence>
<gene>
    <name evidence="1" type="primary">RPO31_4</name>
    <name evidence="1" type="ORF">H2201_009381</name>
</gene>
<keyword evidence="1" id="KW-0548">Nucleotidyltransferase</keyword>
<organism evidence="1 2">
    <name type="scientific">Coniosporium apollinis</name>
    <dbReference type="NCBI Taxonomy" id="61459"/>
    <lineage>
        <taxon>Eukaryota</taxon>
        <taxon>Fungi</taxon>
        <taxon>Dikarya</taxon>
        <taxon>Ascomycota</taxon>
        <taxon>Pezizomycotina</taxon>
        <taxon>Dothideomycetes</taxon>
        <taxon>Dothideomycetes incertae sedis</taxon>
        <taxon>Coniosporium</taxon>
    </lineage>
</organism>
<dbReference type="EC" id="2.7.7.6" evidence="1"/>
<proteinExistence type="predicted"/>
<keyword evidence="1" id="KW-0804">Transcription</keyword>